<comment type="caution">
    <text evidence="1">The sequence shown here is derived from an EMBL/GenBank/DDBJ whole genome shotgun (WGS) entry which is preliminary data.</text>
</comment>
<reference evidence="2" key="1">
    <citation type="journal article" date="2019" name="Int. J. Syst. Evol. Microbiol.">
        <title>The Global Catalogue of Microorganisms (GCM) 10K type strain sequencing project: providing services to taxonomists for standard genome sequencing and annotation.</title>
        <authorList>
            <consortium name="The Broad Institute Genomics Platform"/>
            <consortium name="The Broad Institute Genome Sequencing Center for Infectious Disease"/>
            <person name="Wu L."/>
            <person name="Ma J."/>
        </authorList>
    </citation>
    <scope>NUCLEOTIDE SEQUENCE [LARGE SCALE GENOMIC DNA]</scope>
    <source>
        <strain evidence="2">CGMCC 4.7177</strain>
    </source>
</reference>
<name>A0ABW4SIE1_9BACL</name>
<dbReference type="Proteomes" id="UP001597218">
    <property type="component" value="Unassembled WGS sequence"/>
</dbReference>
<organism evidence="1 2">
    <name type="scientific">Sporosarcina siberiensis</name>
    <dbReference type="NCBI Taxonomy" id="1365606"/>
    <lineage>
        <taxon>Bacteria</taxon>
        <taxon>Bacillati</taxon>
        <taxon>Bacillota</taxon>
        <taxon>Bacilli</taxon>
        <taxon>Bacillales</taxon>
        <taxon>Caryophanaceae</taxon>
        <taxon>Sporosarcina</taxon>
    </lineage>
</organism>
<evidence type="ECO:0000313" key="2">
    <source>
        <dbReference type="Proteomes" id="UP001597218"/>
    </source>
</evidence>
<keyword evidence="2" id="KW-1185">Reference proteome</keyword>
<accession>A0ABW4SIE1</accession>
<proteinExistence type="predicted"/>
<dbReference type="RefSeq" id="WP_381539293.1">
    <property type="nucleotide sequence ID" value="NZ_JBHUGI010000034.1"/>
</dbReference>
<protein>
    <submittedName>
        <fullName evidence="1">Uncharacterized protein</fullName>
    </submittedName>
</protein>
<gene>
    <name evidence="1" type="ORF">ACFSFY_14680</name>
</gene>
<evidence type="ECO:0000313" key="1">
    <source>
        <dbReference type="EMBL" id="MFD1929285.1"/>
    </source>
</evidence>
<dbReference type="EMBL" id="JBHUGI010000034">
    <property type="protein sequence ID" value="MFD1929285.1"/>
    <property type="molecule type" value="Genomic_DNA"/>
</dbReference>
<sequence length="126" mass="14719">MIQNLSYHITGRLSAPLPEEWNAFNRSFNEGTYYHYRCQGYVECFRATNAYSNYSVNLWINELVYPAAKNFKQAMMDLEQLKANTTVAELQEFKILQQQIQEFQQIAMVIIQNANHLNTTTAPLKM</sequence>